<reference evidence="10 11" key="1">
    <citation type="journal article" date="2018" name="PLoS Genet.">
        <title>Population sequencing reveals clonal diversity and ancestral inbreeding in the grapevine cultivar Chardonnay.</title>
        <authorList>
            <person name="Roach M.J."/>
            <person name="Johnson D.L."/>
            <person name="Bohlmann J."/>
            <person name="van Vuuren H.J."/>
            <person name="Jones S.J."/>
            <person name="Pretorius I.S."/>
            <person name="Schmidt S.A."/>
            <person name="Borneman A.R."/>
        </authorList>
    </citation>
    <scope>NUCLEOTIDE SEQUENCE [LARGE SCALE GENOMIC DNA]</scope>
    <source>
        <strain evidence="11">cv. Chardonnay</strain>
        <tissue evidence="10">Leaf</tissue>
    </source>
</reference>
<comment type="caution">
    <text evidence="10">The sequence shown here is derived from an EMBL/GenBank/DDBJ whole genome shotgun (WGS) entry which is preliminary data.</text>
</comment>
<evidence type="ECO:0000256" key="7">
    <source>
        <dbReference type="ARBA" id="ARBA00022833"/>
    </source>
</evidence>
<evidence type="ECO:0000256" key="1">
    <source>
        <dbReference type="ARBA" id="ARBA00000900"/>
    </source>
</evidence>
<dbReference type="EMBL" id="QGNW01000727">
    <property type="protein sequence ID" value="RVW63975.1"/>
    <property type="molecule type" value="Genomic_DNA"/>
</dbReference>
<comment type="catalytic activity">
    <reaction evidence="1">
        <text>S-ubiquitinyl-[E2 ubiquitin-conjugating enzyme]-L-cysteine + [acceptor protein]-L-lysine = [E2 ubiquitin-conjugating enzyme]-L-cysteine + N(6)-ubiquitinyl-[acceptor protein]-L-lysine.</text>
        <dbReference type="EC" id="2.3.2.27"/>
    </reaction>
</comment>
<evidence type="ECO:0000313" key="10">
    <source>
        <dbReference type="EMBL" id="RVW63975.1"/>
    </source>
</evidence>
<sequence>MDESPIQSDSLHYWCYHCEEHVSTETLLDLSDVIYNECKNDFVETIGVMLTALEPRSADQIDEHSLVYMLTRRLRHITQPSSDNEDLPSPPPDHASEDDFLRIVLDGWNNDEDEDMNENDGEGEEQ</sequence>
<evidence type="ECO:0000313" key="11">
    <source>
        <dbReference type="Proteomes" id="UP000288805"/>
    </source>
</evidence>
<keyword evidence="7" id="KW-0862">Zinc</keyword>
<organism evidence="10 11">
    <name type="scientific">Vitis vinifera</name>
    <name type="common">Grape</name>
    <dbReference type="NCBI Taxonomy" id="29760"/>
    <lineage>
        <taxon>Eukaryota</taxon>
        <taxon>Viridiplantae</taxon>
        <taxon>Streptophyta</taxon>
        <taxon>Embryophyta</taxon>
        <taxon>Tracheophyta</taxon>
        <taxon>Spermatophyta</taxon>
        <taxon>Magnoliopsida</taxon>
        <taxon>eudicotyledons</taxon>
        <taxon>Gunneridae</taxon>
        <taxon>Pentapetalae</taxon>
        <taxon>rosids</taxon>
        <taxon>Vitales</taxon>
        <taxon>Vitaceae</taxon>
        <taxon>Viteae</taxon>
        <taxon>Vitis</taxon>
    </lineage>
</organism>
<evidence type="ECO:0000256" key="4">
    <source>
        <dbReference type="ARBA" id="ARBA00022723"/>
    </source>
</evidence>
<protein>
    <recommendedName>
        <fullName evidence="2">RING-type E3 ubiquitin transferase</fullName>
        <ecNumber evidence="2">2.3.2.27</ecNumber>
    </recommendedName>
</protein>
<evidence type="ECO:0000256" key="6">
    <source>
        <dbReference type="ARBA" id="ARBA00022786"/>
    </source>
</evidence>
<gene>
    <name evidence="10" type="ORF">CK203_049331</name>
</gene>
<dbReference type="Pfam" id="PF14369">
    <property type="entry name" value="Zn_ribbon_19"/>
    <property type="match status" value="1"/>
</dbReference>
<dbReference type="GO" id="GO:0008270">
    <property type="term" value="F:zinc ion binding"/>
    <property type="evidence" value="ECO:0007669"/>
    <property type="project" value="UniProtKB-KW"/>
</dbReference>
<evidence type="ECO:0000256" key="2">
    <source>
        <dbReference type="ARBA" id="ARBA00012483"/>
    </source>
</evidence>
<evidence type="ECO:0000256" key="3">
    <source>
        <dbReference type="ARBA" id="ARBA00022679"/>
    </source>
</evidence>
<feature type="region of interest" description="Disordered" evidence="8">
    <location>
        <begin position="77"/>
        <end position="126"/>
    </location>
</feature>
<accession>A0A438FVK3</accession>
<keyword evidence="6" id="KW-0833">Ubl conjugation pathway</keyword>
<dbReference type="EC" id="2.3.2.27" evidence="2"/>
<dbReference type="GO" id="GO:0061630">
    <property type="term" value="F:ubiquitin protein ligase activity"/>
    <property type="evidence" value="ECO:0007669"/>
    <property type="project" value="UniProtKB-EC"/>
</dbReference>
<feature type="domain" description="E3 ubiquitin-protein ligase RNF126-like zinc-ribbon" evidence="9">
    <location>
        <begin position="12"/>
        <end position="46"/>
    </location>
</feature>
<evidence type="ECO:0000256" key="5">
    <source>
        <dbReference type="ARBA" id="ARBA00022771"/>
    </source>
</evidence>
<evidence type="ECO:0000259" key="9">
    <source>
        <dbReference type="Pfam" id="PF14369"/>
    </source>
</evidence>
<keyword evidence="5" id="KW-0863">Zinc-finger</keyword>
<keyword evidence="3" id="KW-0808">Transferase</keyword>
<keyword evidence="4" id="KW-0479">Metal-binding</keyword>
<proteinExistence type="predicted"/>
<name>A0A438FVK3_VITVI</name>
<dbReference type="Proteomes" id="UP000288805">
    <property type="component" value="Unassembled WGS sequence"/>
</dbReference>
<dbReference type="InterPro" id="IPR039525">
    <property type="entry name" value="RNF126-like_zinc-ribbon"/>
</dbReference>
<dbReference type="AlphaFoldDB" id="A0A438FVK3"/>
<evidence type="ECO:0000256" key="8">
    <source>
        <dbReference type="SAM" id="MobiDB-lite"/>
    </source>
</evidence>
<feature type="compositionally biased region" description="Acidic residues" evidence="8">
    <location>
        <begin position="109"/>
        <end position="126"/>
    </location>
</feature>